<gene>
    <name evidence="2" type="ordered locus">MXAN_5535</name>
</gene>
<dbReference type="Proteomes" id="UP000002402">
    <property type="component" value="Chromosome"/>
</dbReference>
<protein>
    <recommendedName>
        <fullName evidence="1">Endonuclease GajA/Old nuclease/RecF-like AAA domain-containing protein</fullName>
    </recommendedName>
</protein>
<proteinExistence type="predicted"/>
<dbReference type="PANTHER" id="PTHR43581">
    <property type="entry name" value="ATP/GTP PHOSPHATASE"/>
    <property type="match status" value="1"/>
</dbReference>
<name>Q1D0Z7_MYXXD</name>
<accession>Q1D0Z7</accession>
<dbReference type="HOGENOM" id="CLU_033235_0_0_7"/>
<dbReference type="eggNOG" id="COG1106">
    <property type="taxonomic scope" value="Bacteria"/>
</dbReference>
<evidence type="ECO:0000313" key="2">
    <source>
        <dbReference type="EMBL" id="ABF87139.1"/>
    </source>
</evidence>
<dbReference type="InterPro" id="IPR051396">
    <property type="entry name" value="Bact_Antivir_Def_Nuclease"/>
</dbReference>
<feature type="domain" description="Endonuclease GajA/Old nuclease/RecF-like AAA" evidence="1">
    <location>
        <begin position="1"/>
        <end position="43"/>
    </location>
</feature>
<dbReference type="AlphaFoldDB" id="Q1D0Z7"/>
<dbReference type="InterPro" id="IPR041685">
    <property type="entry name" value="AAA_GajA/Old/RecF-like"/>
</dbReference>
<dbReference type="GeneID" id="41364764"/>
<organism evidence="2 3">
    <name type="scientific">Myxococcus xanthus (strain DK1622)</name>
    <dbReference type="NCBI Taxonomy" id="246197"/>
    <lineage>
        <taxon>Bacteria</taxon>
        <taxon>Pseudomonadati</taxon>
        <taxon>Myxococcota</taxon>
        <taxon>Myxococcia</taxon>
        <taxon>Myxococcales</taxon>
        <taxon>Cystobacterineae</taxon>
        <taxon>Myxococcaceae</taxon>
        <taxon>Myxococcus</taxon>
    </lineage>
</organism>
<evidence type="ECO:0000313" key="3">
    <source>
        <dbReference type="Proteomes" id="UP000002402"/>
    </source>
</evidence>
<dbReference type="InterPro" id="IPR027417">
    <property type="entry name" value="P-loop_NTPase"/>
</dbReference>
<dbReference type="EMBL" id="CP000113">
    <property type="protein sequence ID" value="ABF87139.1"/>
    <property type="molecule type" value="Genomic_DNA"/>
</dbReference>
<dbReference type="OrthoDB" id="9816506at2"/>
<keyword evidence="3" id="KW-1185">Reference proteome</keyword>
<sequence length="646" mass="72806">MLTKVIVENFRGFHSFTANFQETNVLVGPNNAGKTTLMSAIRFACAAYSWVLQEGRVREFREFQSQCKDDYIRIDPLVFLGLKTLLWISVEELSELYFDPDDSFRIELHFSEESLIGHFILNVDDSGNVDVKVCSPKVLAEVQGLEYGTHKRARRILELLRENEPVAVFIPIFPGAGPNEEYRSTHAVERMMMRGQQSQIIRNLVVRLDRAGLARLNRLLRESVGATISSFTSKSDFDRVENLKVYFRDQEGELELASAGAGFSSLIAIFSALWRYRKSIVERRPVFLLLDEPEAHLHPRLQGVVAMYLAELSRELGAQLFIATHSVEAINRLARRSDTSLLVVDKKATSANILASEGVLLDELGRWCDLSLFSSIQFLRSRKILFYEGPSDAELLRQCAEVYFRGQPKLLARFGAWTFVPLGGAGNSAATSVLMQALRPLLSVEGRSGNPVHIVRVLDRDYSRSPALGPFREESGFRLLDVVWSRHSIESLFLDASCLLGWISPVIFGHRKGEQWVSSRELTDIVVASLGCADRDEQLLMEATGQLMIALARTKRDDSTLVNALEQAKSEVGARPDVWQRGRSRAKVVLSEIRSRLPLMLQNCIRRDVVQMVAHGWGDVAQSDVERLVPLEIRKLLDYLTTCDDC</sequence>
<dbReference type="KEGG" id="mxa:MXAN_5535"/>
<dbReference type="Gene3D" id="3.40.50.300">
    <property type="entry name" value="P-loop containing nucleotide triphosphate hydrolases"/>
    <property type="match status" value="1"/>
</dbReference>
<reference evidence="2 3" key="1">
    <citation type="journal article" date="2006" name="Proc. Natl. Acad. Sci. U.S.A.">
        <title>Evolution of sensory complexity recorded in a myxobacterial genome.</title>
        <authorList>
            <person name="Goldman B.S."/>
            <person name="Nierman W.C."/>
            <person name="Kaiser D."/>
            <person name="Slater S.C."/>
            <person name="Durkin A.S."/>
            <person name="Eisen J.A."/>
            <person name="Ronning C.M."/>
            <person name="Barbazuk W.B."/>
            <person name="Blanchard M."/>
            <person name="Field C."/>
            <person name="Halling C."/>
            <person name="Hinkle G."/>
            <person name="Iartchuk O."/>
            <person name="Kim H.S."/>
            <person name="Mackenzie C."/>
            <person name="Madupu R."/>
            <person name="Miller N."/>
            <person name="Shvartsbeyn A."/>
            <person name="Sullivan S.A."/>
            <person name="Vaudin M."/>
            <person name="Wiegand R."/>
            <person name="Kaplan H.B."/>
        </authorList>
    </citation>
    <scope>NUCLEOTIDE SEQUENCE [LARGE SCALE GENOMIC DNA]</scope>
    <source>
        <strain evidence="3">DK1622</strain>
    </source>
</reference>
<dbReference type="SUPFAM" id="SSF52540">
    <property type="entry name" value="P-loop containing nucleoside triphosphate hydrolases"/>
    <property type="match status" value="1"/>
</dbReference>
<feature type="domain" description="Endonuclease GajA/Old nuclease/RecF-like AAA" evidence="1">
    <location>
        <begin position="241"/>
        <end position="327"/>
    </location>
</feature>
<dbReference type="PANTHER" id="PTHR43581:SF2">
    <property type="entry name" value="EXCINUCLEASE ATPASE SUBUNIT"/>
    <property type="match status" value="1"/>
</dbReference>
<dbReference type="EnsemblBacteria" id="ABF87139">
    <property type="protein sequence ID" value="ABF87139"/>
    <property type="gene ID" value="MXAN_5535"/>
</dbReference>
<dbReference type="RefSeq" id="WP_011555491.1">
    <property type="nucleotide sequence ID" value="NC_008095.1"/>
</dbReference>
<dbReference type="STRING" id="246197.MXAN_5535"/>
<evidence type="ECO:0000259" key="1">
    <source>
        <dbReference type="Pfam" id="PF13175"/>
    </source>
</evidence>
<dbReference type="Pfam" id="PF13175">
    <property type="entry name" value="AAA_15"/>
    <property type="match status" value="2"/>
</dbReference>